<proteinExistence type="predicted"/>
<evidence type="ECO:0000313" key="3">
    <source>
        <dbReference type="RefSeq" id="XP_016985110.1"/>
    </source>
</evidence>
<dbReference type="EnsemblMetazoa" id="XM_017129621.2">
    <property type="protein sequence ID" value="XP_016985110.1"/>
    <property type="gene ID" value="LOC108048762"/>
</dbReference>
<dbReference type="OrthoDB" id="8181742at2759"/>
<reference evidence="2" key="1">
    <citation type="journal article" date="2021" name="Elife">
        <title>Highly contiguous assemblies of 101 drosophilid genomes.</title>
        <authorList>
            <person name="Kim B.Y."/>
            <person name="Wang J.R."/>
            <person name="Miller D.E."/>
            <person name="Barmina O."/>
            <person name="Delaney E."/>
            <person name="Thompson A."/>
            <person name="Comeault A.A."/>
            <person name="Peede D."/>
            <person name="D'Agostino E.R."/>
            <person name="Pelaez J."/>
            <person name="Aguilar J.M."/>
            <person name="Haji D."/>
            <person name="Matsunaga T."/>
            <person name="Armstrong E.E."/>
            <person name="Zych M."/>
            <person name="Ogawa Y."/>
            <person name="Stamenkovic-Radak M."/>
            <person name="Jelic M."/>
            <person name="Veselinovic M.S."/>
            <person name="Tanaskovic M."/>
            <person name="Eric P."/>
            <person name="Gao J.J."/>
            <person name="Katoh T.K."/>
            <person name="Toda M.J."/>
            <person name="Watabe H."/>
            <person name="Watada M."/>
            <person name="Davis J.S."/>
            <person name="Moyle L.C."/>
            <person name="Manoli G."/>
            <person name="Bertolini E."/>
            <person name="Kostal V."/>
            <person name="Hawley R.S."/>
            <person name="Takahashi A."/>
            <person name="Jones C.D."/>
            <person name="Price D.K."/>
            <person name="Whiteman N."/>
            <person name="Kopp A."/>
            <person name="Matute D.R."/>
            <person name="Petrov D.A."/>
        </authorList>
    </citation>
    <scope>NUCLEOTIDE SEQUENCE [LARGE SCALE GENOMIC DNA]</scope>
</reference>
<reference evidence="3" key="2">
    <citation type="submission" date="2025-04" db="UniProtKB">
        <authorList>
            <consortium name="RefSeq"/>
        </authorList>
    </citation>
    <scope>IDENTIFICATION</scope>
</reference>
<evidence type="ECO:0000313" key="1">
    <source>
        <dbReference type="EnsemblMetazoa" id="XP_016985110.1"/>
    </source>
</evidence>
<dbReference type="RefSeq" id="XP_016985110.1">
    <property type="nucleotide sequence ID" value="XM_017129621.1"/>
</dbReference>
<dbReference type="GeneID" id="108048762"/>
<sequence length="143" mass="16811">MESFSVPEVDMMTVSKNSQYEREWLLKFAPPVGLTNISYGGLYKVDSFYLECQKYRDQFRDPYNKLLRPKMFSTFRGKCGIKIDPELERLKRPAASHAERIPVVYPMEYGRQMDFDRGFQMEGRNSRACATARRYPCVRVLGR</sequence>
<dbReference type="AlphaFoldDB" id="A0A6P4F3X3"/>
<name>A0A6P4F3X3_DRORH</name>
<dbReference type="Proteomes" id="UP001652680">
    <property type="component" value="Unassembled WGS sequence"/>
</dbReference>
<gene>
    <name evidence="3" type="primary">LOC108048762</name>
    <name evidence="1" type="synonym">108048762</name>
</gene>
<accession>A0A6P4F3X3</accession>
<evidence type="ECO:0000313" key="2">
    <source>
        <dbReference type="Proteomes" id="UP001652680"/>
    </source>
</evidence>
<protein>
    <submittedName>
        <fullName evidence="3">Uncharacterized protein LOC108048762</fullName>
    </submittedName>
</protein>
<keyword evidence="2" id="KW-1185">Reference proteome</keyword>
<organism evidence="3">
    <name type="scientific">Drosophila rhopaloa</name>
    <name type="common">Fruit fly</name>
    <dbReference type="NCBI Taxonomy" id="1041015"/>
    <lineage>
        <taxon>Eukaryota</taxon>
        <taxon>Metazoa</taxon>
        <taxon>Ecdysozoa</taxon>
        <taxon>Arthropoda</taxon>
        <taxon>Hexapoda</taxon>
        <taxon>Insecta</taxon>
        <taxon>Pterygota</taxon>
        <taxon>Neoptera</taxon>
        <taxon>Endopterygota</taxon>
        <taxon>Diptera</taxon>
        <taxon>Brachycera</taxon>
        <taxon>Muscomorpha</taxon>
        <taxon>Ephydroidea</taxon>
        <taxon>Drosophilidae</taxon>
        <taxon>Drosophila</taxon>
        <taxon>Sophophora</taxon>
    </lineage>
</organism>
<reference evidence="1" key="3">
    <citation type="submission" date="2025-05" db="UniProtKB">
        <authorList>
            <consortium name="EnsemblMetazoa"/>
        </authorList>
    </citation>
    <scope>IDENTIFICATION</scope>
</reference>